<gene>
    <name evidence="4" type="primary">VCATH</name>
    <name evidence="4" type="ORF">EVAR_48767_1</name>
</gene>
<dbReference type="Pfam" id="PF08246">
    <property type="entry name" value="Inhibitor_I29"/>
    <property type="match status" value="1"/>
</dbReference>
<dbReference type="AlphaFoldDB" id="A0A4C1Y2J9"/>
<comment type="caution">
    <text evidence="4">The sequence shown here is derived from an EMBL/GenBank/DDBJ whole genome shotgun (WGS) entry which is preliminary data.</text>
</comment>
<dbReference type="SMART" id="SM00848">
    <property type="entry name" value="Inhibitor_I29"/>
    <property type="match status" value="1"/>
</dbReference>
<evidence type="ECO:0000313" key="4">
    <source>
        <dbReference type="EMBL" id="GBP69740.1"/>
    </source>
</evidence>
<feature type="region of interest" description="Disordered" evidence="1">
    <location>
        <begin position="25"/>
        <end position="56"/>
    </location>
</feature>
<protein>
    <submittedName>
        <fullName evidence="4">Viral cathepsin</fullName>
    </submittedName>
</protein>
<feature type="signal peptide" evidence="2">
    <location>
        <begin position="1"/>
        <end position="20"/>
    </location>
</feature>
<dbReference type="SUPFAM" id="SSF54001">
    <property type="entry name" value="Cysteine proteinases"/>
    <property type="match status" value="1"/>
</dbReference>
<evidence type="ECO:0000313" key="5">
    <source>
        <dbReference type="Proteomes" id="UP000299102"/>
    </source>
</evidence>
<dbReference type="OrthoDB" id="5855924at2759"/>
<keyword evidence="5" id="KW-1185">Reference proteome</keyword>
<dbReference type="Proteomes" id="UP000299102">
    <property type="component" value="Unassembled WGS sequence"/>
</dbReference>
<dbReference type="InterPro" id="IPR013201">
    <property type="entry name" value="Prot_inhib_I29"/>
</dbReference>
<feature type="chain" id="PRO_5020025826" evidence="2">
    <location>
        <begin position="21"/>
        <end position="128"/>
    </location>
</feature>
<feature type="compositionally biased region" description="Acidic residues" evidence="1">
    <location>
        <begin position="25"/>
        <end position="41"/>
    </location>
</feature>
<accession>A0A4C1Y2J9</accession>
<evidence type="ECO:0000256" key="1">
    <source>
        <dbReference type="SAM" id="MobiDB-lite"/>
    </source>
</evidence>
<keyword evidence="2" id="KW-0732">Signal</keyword>
<dbReference type="Gene3D" id="1.10.287.2250">
    <property type="match status" value="1"/>
</dbReference>
<dbReference type="EMBL" id="BGZK01001051">
    <property type="protein sequence ID" value="GBP69740.1"/>
    <property type="molecule type" value="Genomic_DNA"/>
</dbReference>
<sequence>MKPLYVIISLSVLCATVTCAREDEYDEEGEDYDDESYDDGNDPSSSSSGGAKPYYDVGNADQLFEDFVKKYKKTYKDERDRKEHYDAFVNNLKFLNMANERYKDTTYDINSFADYTAKDRAALLGTDQ</sequence>
<evidence type="ECO:0000259" key="3">
    <source>
        <dbReference type="SMART" id="SM00848"/>
    </source>
</evidence>
<reference evidence="4 5" key="1">
    <citation type="journal article" date="2019" name="Commun. Biol.">
        <title>The bagworm genome reveals a unique fibroin gene that provides high tensile strength.</title>
        <authorList>
            <person name="Kono N."/>
            <person name="Nakamura H."/>
            <person name="Ohtoshi R."/>
            <person name="Tomita M."/>
            <person name="Numata K."/>
            <person name="Arakawa K."/>
        </authorList>
    </citation>
    <scope>NUCLEOTIDE SEQUENCE [LARGE SCALE GENOMIC DNA]</scope>
</reference>
<proteinExistence type="predicted"/>
<name>A0A4C1Y2J9_EUMVA</name>
<organism evidence="4 5">
    <name type="scientific">Eumeta variegata</name>
    <name type="common">Bagworm moth</name>
    <name type="synonym">Eumeta japonica</name>
    <dbReference type="NCBI Taxonomy" id="151549"/>
    <lineage>
        <taxon>Eukaryota</taxon>
        <taxon>Metazoa</taxon>
        <taxon>Ecdysozoa</taxon>
        <taxon>Arthropoda</taxon>
        <taxon>Hexapoda</taxon>
        <taxon>Insecta</taxon>
        <taxon>Pterygota</taxon>
        <taxon>Neoptera</taxon>
        <taxon>Endopterygota</taxon>
        <taxon>Lepidoptera</taxon>
        <taxon>Glossata</taxon>
        <taxon>Ditrysia</taxon>
        <taxon>Tineoidea</taxon>
        <taxon>Psychidae</taxon>
        <taxon>Oiketicinae</taxon>
        <taxon>Eumeta</taxon>
    </lineage>
</organism>
<feature type="domain" description="Cathepsin propeptide inhibitor" evidence="3">
    <location>
        <begin position="64"/>
        <end position="120"/>
    </location>
</feature>
<evidence type="ECO:0000256" key="2">
    <source>
        <dbReference type="SAM" id="SignalP"/>
    </source>
</evidence>
<dbReference type="InterPro" id="IPR038765">
    <property type="entry name" value="Papain-like_cys_pep_sf"/>
</dbReference>